<dbReference type="EMBL" id="ANCE01000059">
    <property type="protein sequence ID" value="EMK25438.1"/>
    <property type="molecule type" value="Genomic_DNA"/>
</dbReference>
<protein>
    <submittedName>
        <fullName evidence="1">Uncharacterized protein</fullName>
    </submittedName>
</protein>
<name>M6F9J6_9LEPT</name>
<organism evidence="1 2">
    <name type="scientific">Leptospira kirschneri serovar Bulgarica str. Nikolaevo</name>
    <dbReference type="NCBI Taxonomy" id="1240687"/>
    <lineage>
        <taxon>Bacteria</taxon>
        <taxon>Pseudomonadati</taxon>
        <taxon>Spirochaetota</taxon>
        <taxon>Spirochaetia</taxon>
        <taxon>Leptospirales</taxon>
        <taxon>Leptospiraceae</taxon>
        <taxon>Leptospira</taxon>
    </lineage>
</organism>
<dbReference type="Proteomes" id="UP000011980">
    <property type="component" value="Unassembled WGS sequence"/>
</dbReference>
<evidence type="ECO:0000313" key="2">
    <source>
        <dbReference type="Proteomes" id="UP000011980"/>
    </source>
</evidence>
<reference evidence="1 2" key="1">
    <citation type="submission" date="2013-01" db="EMBL/GenBank/DDBJ databases">
        <authorList>
            <person name="Harkins D.M."/>
            <person name="Durkin A.S."/>
            <person name="Brinkac L.M."/>
            <person name="Haft D.H."/>
            <person name="Selengut J.D."/>
            <person name="Sanka R."/>
            <person name="DePew J."/>
            <person name="Purushe J."/>
            <person name="Galloway R.L."/>
            <person name="Vinetz J.M."/>
            <person name="Sutton G.G."/>
            <person name="Nierman W.C."/>
            <person name="Fouts D.E."/>
        </authorList>
    </citation>
    <scope>NUCLEOTIDE SEQUENCE [LARGE SCALE GENOMIC DNA]</scope>
    <source>
        <strain evidence="1 2">Nikolaevo</strain>
    </source>
</reference>
<sequence>MIYESSHIILQTNLSFMRVPTLKESICKVQISTFSES</sequence>
<gene>
    <name evidence="1" type="ORF">LEP1GSC008_3707</name>
</gene>
<accession>M6F9J6</accession>
<comment type="caution">
    <text evidence="1">The sequence shown here is derived from an EMBL/GenBank/DDBJ whole genome shotgun (WGS) entry which is preliminary data.</text>
</comment>
<evidence type="ECO:0000313" key="1">
    <source>
        <dbReference type="EMBL" id="EMK25438.1"/>
    </source>
</evidence>
<dbReference type="PATRIC" id="fig|1240687.3.peg.910"/>
<dbReference type="AlphaFoldDB" id="M6F9J6"/>
<proteinExistence type="predicted"/>